<accession>A0A6M2CPZ1</accession>
<reference evidence="2" key="1">
    <citation type="submission" date="2019-09" db="EMBL/GenBank/DDBJ databases">
        <title>Organ-specific transcriptomic study of the physiology of the cattle tick, Rhipicephalus microplus.</title>
        <authorList>
            <person name="Tirloni L."/>
            <person name="Braz G."/>
            <person name="Gandara A.C.P."/>
            <person name="Sabadin G.A."/>
            <person name="da Silva R.M."/>
            <person name="Guizzo M.G."/>
            <person name="Machado J.A."/>
            <person name="Costa E.P."/>
            <person name="Gomes H.F."/>
            <person name="Moraes J."/>
            <person name="Mota M.B.S."/>
            <person name="Mesquita R.D."/>
            <person name="Alvarenga P.H."/>
            <person name="Alves F."/>
            <person name="Seixas A."/>
            <person name="da Fonseca R.N."/>
            <person name="Fogaca A."/>
            <person name="Logullo C."/>
            <person name="Tanaka A."/>
            <person name="Daffre S."/>
            <person name="Termignoni C."/>
            <person name="Vaz I.S.Jr."/>
            <person name="Oliveira P.L."/>
            <person name="Ribeiro J.M."/>
        </authorList>
    </citation>
    <scope>NUCLEOTIDE SEQUENCE</scope>
    <source>
        <strain evidence="2">Porto Alegre</strain>
    </source>
</reference>
<feature type="domain" description="PiggyBac transposable element-derived protein" evidence="1">
    <location>
        <begin position="4"/>
        <end position="99"/>
    </location>
</feature>
<dbReference type="EMBL" id="GHWJ01002948">
    <property type="protein sequence ID" value="NOV35685.1"/>
    <property type="molecule type" value="Transcribed_RNA"/>
</dbReference>
<dbReference type="PANTHER" id="PTHR46599:SF3">
    <property type="entry name" value="PIGGYBAC TRANSPOSABLE ELEMENT-DERIVED PROTEIN 4"/>
    <property type="match status" value="1"/>
</dbReference>
<dbReference type="AlphaFoldDB" id="A0A6M2CPZ1"/>
<name>A0A6M2CPZ1_RHIMP</name>
<dbReference type="InterPro" id="IPR029526">
    <property type="entry name" value="PGBD"/>
</dbReference>
<protein>
    <submittedName>
        <fullName evidence="2">Putative tick transposon</fullName>
    </submittedName>
</protein>
<dbReference type="PANTHER" id="PTHR46599">
    <property type="entry name" value="PIGGYBAC TRANSPOSABLE ELEMENT-DERIVED PROTEIN 4"/>
    <property type="match status" value="1"/>
</dbReference>
<dbReference type="Pfam" id="PF13843">
    <property type="entry name" value="DDE_Tnp_1_7"/>
    <property type="match status" value="1"/>
</dbReference>
<dbReference type="VEuPathDB" id="VectorBase:LOC119184393"/>
<sequence>MRDGNILYLRWKDRRVVNIISTIHTANKKVVAKRRVRSGNTWTEVSVPKPLLIDEYNSGLLGVDKSDQIIGYYNVLMRSVRWWKTLFFHCFDIACVNSFVLFQAHRASHPEIPELSRKAGYDHLAFREELLEQIFGFDGKQARSPPPPTPKHADHKPQKVEKRKNCKLCYERTKVELKTNVFGDTCQVHLCFTSVRNCFGEWHTRRATTT</sequence>
<evidence type="ECO:0000313" key="2">
    <source>
        <dbReference type="EMBL" id="NOV35685.1"/>
    </source>
</evidence>
<organism evidence="2">
    <name type="scientific">Rhipicephalus microplus</name>
    <name type="common">Cattle tick</name>
    <name type="synonym">Boophilus microplus</name>
    <dbReference type="NCBI Taxonomy" id="6941"/>
    <lineage>
        <taxon>Eukaryota</taxon>
        <taxon>Metazoa</taxon>
        <taxon>Ecdysozoa</taxon>
        <taxon>Arthropoda</taxon>
        <taxon>Chelicerata</taxon>
        <taxon>Arachnida</taxon>
        <taxon>Acari</taxon>
        <taxon>Parasitiformes</taxon>
        <taxon>Ixodida</taxon>
        <taxon>Ixodoidea</taxon>
        <taxon>Ixodidae</taxon>
        <taxon>Rhipicephalinae</taxon>
        <taxon>Rhipicephalus</taxon>
        <taxon>Boophilus</taxon>
    </lineage>
</organism>
<evidence type="ECO:0000259" key="1">
    <source>
        <dbReference type="Pfam" id="PF13843"/>
    </source>
</evidence>
<dbReference type="OrthoDB" id="6500447at2759"/>
<proteinExistence type="predicted"/>